<organism evidence="2 3">
    <name type="scientific">Candidatus Andersenbacteria bacterium RIFCSPHIGHO2_12_FULL_45_11</name>
    <dbReference type="NCBI Taxonomy" id="1797281"/>
    <lineage>
        <taxon>Bacteria</taxon>
        <taxon>Candidatus Anderseniibacteriota</taxon>
    </lineage>
</organism>
<dbReference type="AlphaFoldDB" id="A0A1G1X5C1"/>
<evidence type="ECO:0000259" key="1">
    <source>
        <dbReference type="Pfam" id="PF09924"/>
    </source>
</evidence>
<name>A0A1G1X5C1_9BACT</name>
<dbReference type="Pfam" id="PF09924">
    <property type="entry name" value="LPG_synthase_C"/>
    <property type="match status" value="1"/>
</dbReference>
<evidence type="ECO:0000313" key="2">
    <source>
        <dbReference type="EMBL" id="OGY35225.1"/>
    </source>
</evidence>
<gene>
    <name evidence="2" type="ORF">A3D99_00960</name>
</gene>
<comment type="caution">
    <text evidence="2">The sequence shown here is derived from an EMBL/GenBank/DDBJ whole genome shotgun (WGS) entry which is preliminary data.</text>
</comment>
<dbReference type="InterPro" id="IPR024320">
    <property type="entry name" value="LPG_synthase_C"/>
</dbReference>
<dbReference type="Gene3D" id="3.40.630.30">
    <property type="match status" value="1"/>
</dbReference>
<dbReference type="PANTHER" id="PTHR41373">
    <property type="entry name" value="DUF2156 DOMAIN-CONTAINING PROTEIN"/>
    <property type="match status" value="1"/>
</dbReference>
<feature type="domain" description="Phosphatidylglycerol lysyltransferase C-terminal" evidence="1">
    <location>
        <begin position="26"/>
        <end position="294"/>
    </location>
</feature>
<accession>A0A1G1X5C1</accession>
<dbReference type="EMBL" id="MHHR01000002">
    <property type="protein sequence ID" value="OGY35225.1"/>
    <property type="molecule type" value="Genomic_DNA"/>
</dbReference>
<protein>
    <recommendedName>
        <fullName evidence="1">Phosphatidylglycerol lysyltransferase C-terminal domain-containing protein</fullName>
    </recommendedName>
</protein>
<dbReference type="PANTHER" id="PTHR41373:SF1">
    <property type="entry name" value="PHOSPHATIDYLGLYCEROL LYSYLTRANSFERASE C-TERMINAL DOMAIN-CONTAINING PROTEIN"/>
    <property type="match status" value="1"/>
</dbReference>
<dbReference type="InterPro" id="IPR016732">
    <property type="entry name" value="UCP018688"/>
</dbReference>
<evidence type="ECO:0000313" key="3">
    <source>
        <dbReference type="Proteomes" id="UP000177528"/>
    </source>
</evidence>
<dbReference type="SUPFAM" id="SSF55729">
    <property type="entry name" value="Acyl-CoA N-acyltransferases (Nat)"/>
    <property type="match status" value="2"/>
</dbReference>
<dbReference type="Proteomes" id="UP000177528">
    <property type="component" value="Unassembled WGS sequence"/>
</dbReference>
<reference evidence="2 3" key="1">
    <citation type="journal article" date="2016" name="Nat. Commun.">
        <title>Thousands of microbial genomes shed light on interconnected biogeochemical processes in an aquifer system.</title>
        <authorList>
            <person name="Anantharaman K."/>
            <person name="Brown C.T."/>
            <person name="Hug L.A."/>
            <person name="Sharon I."/>
            <person name="Castelle C.J."/>
            <person name="Probst A.J."/>
            <person name="Thomas B.C."/>
            <person name="Singh A."/>
            <person name="Wilkins M.J."/>
            <person name="Karaoz U."/>
            <person name="Brodie E.L."/>
            <person name="Williams K.H."/>
            <person name="Hubbard S.S."/>
            <person name="Banfield J.F."/>
        </authorList>
    </citation>
    <scope>NUCLEOTIDE SEQUENCE [LARGE SCALE GENOMIC DNA]</scope>
</reference>
<proteinExistence type="predicted"/>
<dbReference type="PIRSF" id="PIRSF018688">
    <property type="entry name" value="UCP018688"/>
    <property type="match status" value="1"/>
</dbReference>
<dbReference type="InterPro" id="IPR016181">
    <property type="entry name" value="Acyl_CoA_acyltransferase"/>
</dbReference>
<sequence>MTPEFPTFKKLEITDKNGIEHFTKQYPPYSDYNFTSMWSWDTKGEAHFSVLNDNLIIKFSDYVTDEPFYSFLGSHNVQNTIERLMAFIRSEGITPSLRLIPEHSIQENRTTSFLITEDRDNFDYVYSLDKLRTYEGSEYEQSRNMKNRFTRKYEKIQIVPLDLTKLNDRKIIQNLNQQWEMNKEYRLDNEEDAMARLLFPGNNFPLMSLGLLVNGNPVAFSISEVLNNGYAISHFVKADTQYSGVYSYLMYATATELSTKGCTLLNYEQDLGIPGLRYAKDVFRPVHFLKKYIIEDQKI</sequence>